<comment type="similarity">
    <text evidence="2">Belongs to the GSP K family.</text>
</comment>
<dbReference type="InterPro" id="IPR049179">
    <property type="entry name" value="T2SSK_SAM-like_2nd"/>
</dbReference>
<dbReference type="Proteomes" id="UP000033423">
    <property type="component" value="Unassembled WGS sequence"/>
</dbReference>
<evidence type="ECO:0000256" key="2">
    <source>
        <dbReference type="ARBA" id="ARBA00007246"/>
    </source>
</evidence>
<keyword evidence="6 10" id="KW-0812">Transmembrane</keyword>
<evidence type="ECO:0000256" key="10">
    <source>
        <dbReference type="SAM" id="Phobius"/>
    </source>
</evidence>
<dbReference type="Gene3D" id="1.10.40.60">
    <property type="entry name" value="EpsJ-like"/>
    <property type="match status" value="1"/>
</dbReference>
<keyword evidence="8 10" id="KW-1133">Transmembrane helix</keyword>
<dbReference type="EMBL" id="LACI01001761">
    <property type="protein sequence ID" value="KJU83711.1"/>
    <property type="molecule type" value="Genomic_DNA"/>
</dbReference>
<comment type="caution">
    <text evidence="13">The sequence shown here is derived from an EMBL/GenBank/DDBJ whole genome shotgun (WGS) entry which is preliminary data.</text>
</comment>
<dbReference type="SUPFAM" id="SSF47781">
    <property type="entry name" value="RuvA domain 2-like"/>
    <property type="match status" value="1"/>
</dbReference>
<feature type="domain" description="T2SS protein K second SAM-like" evidence="11">
    <location>
        <begin position="212"/>
        <end position="256"/>
    </location>
</feature>
<evidence type="ECO:0000256" key="9">
    <source>
        <dbReference type="ARBA" id="ARBA00023136"/>
    </source>
</evidence>
<sequence length="333" mass="37420">MTPLRYNTEGIALMMVLWVMVMLIGLSLTLSYMARSELRVSRGSKEYVAGELLAEGGINRAIVELYYRRIKPPEDETRWQLNGSFRSVDVGDGAAVVRVIPESAKVDLNLSNDIILKGLVNALGIDTDTQDIIVDSIRDWMDSDDLTRLHGAESDYYKSQKHPYEAKNAPFDTIDELLMVRGITSEIFYGTGDKKGLKDFVTVYNRTDNSKINVNAAPKEVLMALPNVTEDIANTIIERRKAATFKNIAEFQALLPETYEAIKTYVNIPNENTEIFFSIDSVGKSTNGTSSVGIKAIVELSPNDYKYLYYKMPETFKFQEKEDDTSISNPTTK</sequence>
<dbReference type="Gene3D" id="1.10.150.320">
    <property type="entry name" value="Photosystem II 12 kDa extrinsic protein"/>
    <property type="match status" value="1"/>
</dbReference>
<evidence type="ECO:0000256" key="4">
    <source>
        <dbReference type="ARBA" id="ARBA00022475"/>
    </source>
</evidence>
<organism evidence="13 14">
    <name type="scientific">Candidatus Magnetobacterium bavaricum</name>
    <dbReference type="NCBI Taxonomy" id="29290"/>
    <lineage>
        <taxon>Bacteria</taxon>
        <taxon>Pseudomonadati</taxon>
        <taxon>Nitrospirota</taxon>
        <taxon>Thermodesulfovibrionia</taxon>
        <taxon>Thermodesulfovibrionales</taxon>
        <taxon>Candidatus Magnetobacteriaceae</taxon>
        <taxon>Candidatus Magnetobacterium</taxon>
    </lineage>
</organism>
<evidence type="ECO:0000259" key="11">
    <source>
        <dbReference type="Pfam" id="PF03934"/>
    </source>
</evidence>
<evidence type="ECO:0000256" key="8">
    <source>
        <dbReference type="ARBA" id="ARBA00022989"/>
    </source>
</evidence>
<comment type="subcellular location">
    <subcellularLocation>
        <location evidence="1">Cell inner membrane</location>
    </subcellularLocation>
</comment>
<keyword evidence="9 10" id="KW-0472">Membrane</keyword>
<evidence type="ECO:0000259" key="12">
    <source>
        <dbReference type="Pfam" id="PF21687"/>
    </source>
</evidence>
<dbReference type="SUPFAM" id="SSF158544">
    <property type="entry name" value="GspK insert domain-like"/>
    <property type="match status" value="1"/>
</dbReference>
<dbReference type="InterPro" id="IPR049031">
    <property type="entry name" value="T2SSK_SAM-like_1st"/>
</dbReference>
<evidence type="ECO:0000256" key="5">
    <source>
        <dbReference type="ARBA" id="ARBA00022519"/>
    </source>
</evidence>
<name>A0A0F3GP97_9BACT</name>
<proteinExistence type="inferred from homology"/>
<dbReference type="PANTHER" id="PTHR38831:SF2">
    <property type="entry name" value="TYPE II SECRETION SYSTEM PROTEIN K"/>
    <property type="match status" value="1"/>
</dbReference>
<evidence type="ECO:0000256" key="7">
    <source>
        <dbReference type="ARBA" id="ARBA00022927"/>
    </source>
</evidence>
<protein>
    <submittedName>
        <fullName evidence="13">General secretion pathway protein K</fullName>
    </submittedName>
</protein>
<dbReference type="Pfam" id="PF03934">
    <property type="entry name" value="T2SSK"/>
    <property type="match status" value="1"/>
</dbReference>
<dbReference type="InterPro" id="IPR038072">
    <property type="entry name" value="GspK_central_sf"/>
</dbReference>
<evidence type="ECO:0000256" key="3">
    <source>
        <dbReference type="ARBA" id="ARBA00022448"/>
    </source>
</evidence>
<evidence type="ECO:0000256" key="1">
    <source>
        <dbReference type="ARBA" id="ARBA00004533"/>
    </source>
</evidence>
<accession>A0A0F3GP97</accession>
<dbReference type="PANTHER" id="PTHR38831">
    <property type="entry name" value="TYPE II SECRETION SYSTEM PROTEIN K"/>
    <property type="match status" value="1"/>
</dbReference>
<keyword evidence="5" id="KW-0997">Cell inner membrane</keyword>
<dbReference type="GO" id="GO:0005886">
    <property type="term" value="C:plasma membrane"/>
    <property type="evidence" value="ECO:0007669"/>
    <property type="project" value="UniProtKB-SubCell"/>
</dbReference>
<reference evidence="13 14" key="1">
    <citation type="submission" date="2015-02" db="EMBL/GenBank/DDBJ databases">
        <title>Single-cell genomics of uncultivated deep-branching MTB reveals a conserved set of magnetosome genes.</title>
        <authorList>
            <person name="Kolinko S."/>
            <person name="Richter M."/>
            <person name="Glockner F.O."/>
            <person name="Brachmann A."/>
            <person name="Schuler D."/>
        </authorList>
    </citation>
    <scope>NUCLEOTIDE SEQUENCE [LARGE SCALE GENOMIC DNA]</scope>
    <source>
        <strain evidence="13">TM-1</strain>
    </source>
</reference>
<dbReference type="InterPro" id="IPR005628">
    <property type="entry name" value="GspK"/>
</dbReference>
<dbReference type="InterPro" id="IPR010994">
    <property type="entry name" value="RuvA_2-like"/>
</dbReference>
<evidence type="ECO:0000256" key="6">
    <source>
        <dbReference type="ARBA" id="ARBA00022692"/>
    </source>
</evidence>
<dbReference type="GO" id="GO:0009306">
    <property type="term" value="P:protein secretion"/>
    <property type="evidence" value="ECO:0007669"/>
    <property type="project" value="InterPro"/>
</dbReference>
<keyword evidence="4" id="KW-1003">Cell membrane</keyword>
<feature type="transmembrane region" description="Helical" evidence="10">
    <location>
        <begin position="12"/>
        <end position="34"/>
    </location>
</feature>
<gene>
    <name evidence="13" type="ORF">MBAV_004090</name>
</gene>
<keyword evidence="3" id="KW-0813">Transport</keyword>
<dbReference type="Pfam" id="PF21687">
    <property type="entry name" value="T2SSK_1st"/>
    <property type="match status" value="1"/>
</dbReference>
<keyword evidence="7" id="KW-0653">Protein transport</keyword>
<dbReference type="AlphaFoldDB" id="A0A0F3GP97"/>
<evidence type="ECO:0000313" key="14">
    <source>
        <dbReference type="Proteomes" id="UP000033423"/>
    </source>
</evidence>
<evidence type="ECO:0000313" key="13">
    <source>
        <dbReference type="EMBL" id="KJU83711.1"/>
    </source>
</evidence>
<keyword evidence="14" id="KW-1185">Reference proteome</keyword>
<feature type="domain" description="T2SS protein K first SAM-like" evidence="12">
    <location>
        <begin position="115"/>
        <end position="188"/>
    </location>
</feature>